<comment type="subcellular location">
    <subcellularLocation>
        <location evidence="2">Membrane</location>
        <topology evidence="2">Multi-pass membrane protein</topology>
    </subcellularLocation>
</comment>
<keyword evidence="8" id="KW-1133">Transmembrane helix</keyword>
<dbReference type="Gene3D" id="1.20.120.1770">
    <property type="match status" value="1"/>
</dbReference>
<dbReference type="PROSITE" id="PS50939">
    <property type="entry name" value="CYTOCHROME_B561"/>
    <property type="match status" value="1"/>
</dbReference>
<dbReference type="GO" id="GO:0016491">
    <property type="term" value="F:oxidoreductase activity"/>
    <property type="evidence" value="ECO:0007669"/>
    <property type="project" value="InterPro"/>
</dbReference>
<accession>A0A1B0D0N1</accession>
<dbReference type="SMART" id="SM00665">
    <property type="entry name" value="B561"/>
    <property type="match status" value="1"/>
</dbReference>
<dbReference type="EMBL" id="AJVK01010001">
    <property type="status" value="NOT_ANNOTATED_CDS"/>
    <property type="molecule type" value="Genomic_DNA"/>
</dbReference>
<dbReference type="VEuPathDB" id="VectorBase:PPAPM1_010223"/>
<evidence type="ECO:0000256" key="5">
    <source>
        <dbReference type="ARBA" id="ARBA00022692"/>
    </source>
</evidence>
<dbReference type="InterPro" id="IPR043205">
    <property type="entry name" value="CYB561/CYBRD1-like"/>
</dbReference>
<keyword evidence="5" id="KW-0812">Transmembrane</keyword>
<evidence type="ECO:0000313" key="11">
    <source>
        <dbReference type="EnsemblMetazoa" id="PPAI000903-PA"/>
    </source>
</evidence>
<dbReference type="GO" id="GO:0046872">
    <property type="term" value="F:metal ion binding"/>
    <property type="evidence" value="ECO:0007669"/>
    <property type="project" value="UniProtKB-KW"/>
</dbReference>
<evidence type="ECO:0000256" key="7">
    <source>
        <dbReference type="ARBA" id="ARBA00022982"/>
    </source>
</evidence>
<protein>
    <submittedName>
        <fullName evidence="11">Uncharacterized protein</fullName>
    </submittedName>
</protein>
<dbReference type="Proteomes" id="UP000092462">
    <property type="component" value="Unassembled WGS sequence"/>
</dbReference>
<dbReference type="EMBL" id="AJVK01010002">
    <property type="status" value="NOT_ANNOTATED_CDS"/>
    <property type="molecule type" value="Genomic_DNA"/>
</dbReference>
<keyword evidence="3" id="KW-0813">Transport</keyword>
<dbReference type="InterPro" id="IPR006593">
    <property type="entry name" value="Cyt_b561/ferric_Rdtase_TM"/>
</dbReference>
<keyword evidence="6" id="KW-0479">Metal-binding</keyword>
<dbReference type="EMBL" id="AJVK01010000">
    <property type="status" value="NOT_ANNOTATED_CDS"/>
    <property type="molecule type" value="Genomic_DNA"/>
</dbReference>
<comment type="cofactor">
    <cofactor evidence="1">
        <name>heme b</name>
        <dbReference type="ChEBI" id="CHEBI:60344"/>
    </cofactor>
</comment>
<dbReference type="AlphaFoldDB" id="A0A1B0D0N1"/>
<evidence type="ECO:0000256" key="1">
    <source>
        <dbReference type="ARBA" id="ARBA00001970"/>
    </source>
</evidence>
<evidence type="ECO:0000256" key="6">
    <source>
        <dbReference type="ARBA" id="ARBA00022723"/>
    </source>
</evidence>
<dbReference type="FunFam" id="1.20.120.1770:FF:000001">
    <property type="entry name" value="Cytochrome b reductase 1"/>
    <property type="match status" value="1"/>
</dbReference>
<dbReference type="GO" id="GO:0016020">
    <property type="term" value="C:membrane"/>
    <property type="evidence" value="ECO:0007669"/>
    <property type="project" value="UniProtKB-SubCell"/>
</dbReference>
<evidence type="ECO:0000256" key="3">
    <source>
        <dbReference type="ARBA" id="ARBA00022448"/>
    </source>
</evidence>
<keyword evidence="12" id="KW-1185">Reference proteome</keyword>
<keyword evidence="10" id="KW-0472">Membrane</keyword>
<keyword evidence="7" id="KW-0249">Electron transport</keyword>
<evidence type="ECO:0000256" key="9">
    <source>
        <dbReference type="ARBA" id="ARBA00023004"/>
    </source>
</evidence>
<sequence>MAMNFLCNRNPILIYRGLRLTRKRTLKLTHATLHGLAFLAVVIGLKAVFDSHNLATPPISNLYSMHSWIGLAAVILFSAQYVVGFITFLLPGLNQQLRETIMPYHILFGLIGFVASGAAALLGFSEKISFVLGHKYENLPAQGVLVNFIAFFIIIFTTLVIYLTTETRFKRQPLAEDAILLTGQNE</sequence>
<keyword evidence="4" id="KW-0349">Heme</keyword>
<dbReference type="PANTHER" id="PTHR10106">
    <property type="entry name" value="CYTOCHROME B561-RELATED"/>
    <property type="match status" value="1"/>
</dbReference>
<organism evidence="11 12">
    <name type="scientific">Phlebotomus papatasi</name>
    <name type="common">Sandfly</name>
    <dbReference type="NCBI Taxonomy" id="29031"/>
    <lineage>
        <taxon>Eukaryota</taxon>
        <taxon>Metazoa</taxon>
        <taxon>Ecdysozoa</taxon>
        <taxon>Arthropoda</taxon>
        <taxon>Hexapoda</taxon>
        <taxon>Insecta</taxon>
        <taxon>Pterygota</taxon>
        <taxon>Neoptera</taxon>
        <taxon>Endopterygota</taxon>
        <taxon>Diptera</taxon>
        <taxon>Nematocera</taxon>
        <taxon>Psychodoidea</taxon>
        <taxon>Psychodidae</taxon>
        <taxon>Phlebotomus</taxon>
        <taxon>Phlebotomus</taxon>
    </lineage>
</organism>
<dbReference type="VEuPathDB" id="VectorBase:PPAI000903"/>
<dbReference type="Pfam" id="PF03188">
    <property type="entry name" value="Cytochrom_B561"/>
    <property type="match status" value="1"/>
</dbReference>
<name>A0A1B0D0N1_PHLPP</name>
<reference evidence="11" key="1">
    <citation type="submission" date="2022-08" db="UniProtKB">
        <authorList>
            <consortium name="EnsemblMetazoa"/>
        </authorList>
    </citation>
    <scope>IDENTIFICATION</scope>
    <source>
        <strain evidence="11">Israel</strain>
    </source>
</reference>
<evidence type="ECO:0000256" key="4">
    <source>
        <dbReference type="ARBA" id="ARBA00022617"/>
    </source>
</evidence>
<proteinExistence type="predicted"/>
<evidence type="ECO:0000256" key="8">
    <source>
        <dbReference type="ARBA" id="ARBA00022989"/>
    </source>
</evidence>
<evidence type="ECO:0000313" key="12">
    <source>
        <dbReference type="Proteomes" id="UP000092462"/>
    </source>
</evidence>
<keyword evidence="9" id="KW-0408">Iron</keyword>
<dbReference type="PANTHER" id="PTHR10106:SF0">
    <property type="entry name" value="LD36721P"/>
    <property type="match status" value="1"/>
</dbReference>
<evidence type="ECO:0000256" key="10">
    <source>
        <dbReference type="ARBA" id="ARBA00023136"/>
    </source>
</evidence>
<evidence type="ECO:0000256" key="2">
    <source>
        <dbReference type="ARBA" id="ARBA00004141"/>
    </source>
</evidence>
<dbReference type="EnsemblMetazoa" id="PPAI000903-RA">
    <property type="protein sequence ID" value="PPAI000903-PA"/>
    <property type="gene ID" value="PPAI000903"/>
</dbReference>